<comment type="caution">
    <text evidence="2">The sequence shown here is derived from an EMBL/GenBank/DDBJ whole genome shotgun (WGS) entry which is preliminary data.</text>
</comment>
<reference evidence="2 3" key="1">
    <citation type="submission" date="2016-10" db="EMBL/GenBank/DDBJ databases">
        <authorList>
            <person name="Varghese N."/>
            <person name="Submissions S."/>
        </authorList>
    </citation>
    <scope>NUCLEOTIDE SEQUENCE [LARGE SCALE GENOMIC DNA]</scope>
    <source>
        <strain evidence="2 3">DSM 18839</strain>
    </source>
</reference>
<evidence type="ECO:0000313" key="2">
    <source>
        <dbReference type="EMBL" id="SDG36911.1"/>
    </source>
</evidence>
<evidence type="ECO:0008006" key="4">
    <source>
        <dbReference type="Google" id="ProtNLM"/>
    </source>
</evidence>
<sequence length="205" mass="22130">MNNAQEPTTDELPSSAQLLRSTLIALAAAIAILVTVILPSEYAIDPTGVGRMLGLAEVGETKQQVAAEATQDRGMPQKTGNRPGALDGIFGLFVSTAHAQEAWRDEATFTLGSGEPIETKMVMKKGETVEYEWAAEGGRMNFDLHGHGGGESVTYEKGRDQTSGKGSFTATFDGEHGWFWRNRDSSDVTVTLKVRGEYGAFKRSQ</sequence>
<keyword evidence="3" id="KW-1185">Reference proteome</keyword>
<dbReference type="EMBL" id="FNBW01000015">
    <property type="protein sequence ID" value="SDG36911.1"/>
    <property type="molecule type" value="Genomic_DNA"/>
</dbReference>
<gene>
    <name evidence="2" type="ORF">SAMN05660686_04191</name>
</gene>
<evidence type="ECO:0000313" key="3">
    <source>
        <dbReference type="Proteomes" id="UP000198615"/>
    </source>
</evidence>
<evidence type="ECO:0000256" key="1">
    <source>
        <dbReference type="SAM" id="Phobius"/>
    </source>
</evidence>
<proteinExistence type="predicted"/>
<name>A0A8G2EXY0_9PROT</name>
<dbReference type="RefSeq" id="WP_093153518.1">
    <property type="nucleotide sequence ID" value="NZ_FNBW01000015.1"/>
</dbReference>
<keyword evidence="1" id="KW-0472">Membrane</keyword>
<dbReference type="Proteomes" id="UP000198615">
    <property type="component" value="Unassembled WGS sequence"/>
</dbReference>
<feature type="transmembrane region" description="Helical" evidence="1">
    <location>
        <begin position="23"/>
        <end position="44"/>
    </location>
</feature>
<protein>
    <recommendedName>
        <fullName evidence="4">Transmembrane anchor protein</fullName>
    </recommendedName>
</protein>
<organism evidence="2 3">
    <name type="scientific">Thalassobaculum litoreum DSM 18839</name>
    <dbReference type="NCBI Taxonomy" id="1123362"/>
    <lineage>
        <taxon>Bacteria</taxon>
        <taxon>Pseudomonadati</taxon>
        <taxon>Pseudomonadota</taxon>
        <taxon>Alphaproteobacteria</taxon>
        <taxon>Rhodospirillales</taxon>
        <taxon>Thalassobaculaceae</taxon>
        <taxon>Thalassobaculum</taxon>
    </lineage>
</organism>
<accession>A0A8G2EXY0</accession>
<keyword evidence="1" id="KW-0812">Transmembrane</keyword>
<dbReference type="AlphaFoldDB" id="A0A8G2EXY0"/>
<dbReference type="OrthoDB" id="952847at2"/>
<keyword evidence="1" id="KW-1133">Transmembrane helix</keyword>